<dbReference type="Proteomes" id="UP001586593">
    <property type="component" value="Unassembled WGS sequence"/>
</dbReference>
<organism evidence="1 2">
    <name type="scientific">Phialemonium thermophilum</name>
    <dbReference type="NCBI Taxonomy" id="223376"/>
    <lineage>
        <taxon>Eukaryota</taxon>
        <taxon>Fungi</taxon>
        <taxon>Dikarya</taxon>
        <taxon>Ascomycota</taxon>
        <taxon>Pezizomycotina</taxon>
        <taxon>Sordariomycetes</taxon>
        <taxon>Sordariomycetidae</taxon>
        <taxon>Cephalothecales</taxon>
        <taxon>Cephalothecaceae</taxon>
        <taxon>Phialemonium</taxon>
    </lineage>
</organism>
<name>A0ABR3X1U3_9PEZI</name>
<evidence type="ECO:0008006" key="3">
    <source>
        <dbReference type="Google" id="ProtNLM"/>
    </source>
</evidence>
<evidence type="ECO:0000313" key="2">
    <source>
        <dbReference type="Proteomes" id="UP001586593"/>
    </source>
</evidence>
<evidence type="ECO:0000313" key="1">
    <source>
        <dbReference type="EMBL" id="KAL1869692.1"/>
    </source>
</evidence>
<accession>A0ABR3X1U3</accession>
<keyword evidence="2" id="KW-1185">Reference proteome</keyword>
<gene>
    <name evidence="1" type="ORF">VTK73DRAFT_3029</name>
</gene>
<reference evidence="1 2" key="1">
    <citation type="journal article" date="2024" name="Commun. Biol.">
        <title>Comparative genomic analysis of thermophilic fungi reveals convergent evolutionary adaptations and gene losses.</title>
        <authorList>
            <person name="Steindorff A.S."/>
            <person name="Aguilar-Pontes M.V."/>
            <person name="Robinson A.J."/>
            <person name="Andreopoulos B."/>
            <person name="LaButti K."/>
            <person name="Kuo A."/>
            <person name="Mondo S."/>
            <person name="Riley R."/>
            <person name="Otillar R."/>
            <person name="Haridas S."/>
            <person name="Lipzen A."/>
            <person name="Grimwood J."/>
            <person name="Schmutz J."/>
            <person name="Clum A."/>
            <person name="Reid I.D."/>
            <person name="Moisan M.C."/>
            <person name="Butler G."/>
            <person name="Nguyen T.T.M."/>
            <person name="Dewar K."/>
            <person name="Conant G."/>
            <person name="Drula E."/>
            <person name="Henrissat B."/>
            <person name="Hansel C."/>
            <person name="Singer S."/>
            <person name="Hutchinson M.I."/>
            <person name="de Vries R.P."/>
            <person name="Natvig D.O."/>
            <person name="Powell A.J."/>
            <person name="Tsang A."/>
            <person name="Grigoriev I.V."/>
        </authorList>
    </citation>
    <scope>NUCLEOTIDE SEQUENCE [LARGE SCALE GENOMIC DNA]</scope>
    <source>
        <strain evidence="1 2">ATCC 24622</strain>
    </source>
</reference>
<dbReference type="EMBL" id="JAZHXJ010000191">
    <property type="protein sequence ID" value="KAL1869692.1"/>
    <property type="molecule type" value="Genomic_DNA"/>
</dbReference>
<protein>
    <recommendedName>
        <fullName evidence="3">Secreted protein</fullName>
    </recommendedName>
</protein>
<comment type="caution">
    <text evidence="1">The sequence shown here is derived from an EMBL/GenBank/DDBJ whole genome shotgun (WGS) entry which is preliminary data.</text>
</comment>
<sequence length="74" mass="8352">MLIMRLCLGCVHLQGRERLGSACSLVLTATWTHSSIDDFCGCESEVENKCDGVRRRVCWSHFRRLVPTVGLTIK</sequence>
<proteinExistence type="predicted"/>